<name>A0A0F9AUX1_9ZZZZ</name>
<evidence type="ECO:0000313" key="1">
    <source>
        <dbReference type="EMBL" id="KKK82274.1"/>
    </source>
</evidence>
<sequence>MEVFRTRVGQAAEGDYYFPRDYLDDRFWRKIRNGEQLLVSAPRRIGKTSFLKNICSKENTDYLVKYFIIESADNSDDFFRQLYKKLLEYFSGMKRLREFVGDFLKSKQITKIGRDGIELHEVDLDYFEELKSLITQVALDKKLVFIVDEFSEVVENVINVRGKDQARKFLHMNRELRHEEELIDKIQFVYSGSIGLESLAESIDATKIINDLADFPINPL</sequence>
<protein>
    <recommendedName>
        <fullName evidence="2">ATPase domain-containing protein</fullName>
    </recommendedName>
</protein>
<dbReference type="EMBL" id="LAZR01052747">
    <property type="protein sequence ID" value="KKK82274.1"/>
    <property type="molecule type" value="Genomic_DNA"/>
</dbReference>
<dbReference type="PANTHER" id="PTHR34301">
    <property type="entry name" value="DNA-BINDING PROTEIN-RELATED"/>
    <property type="match status" value="1"/>
</dbReference>
<dbReference type="SUPFAM" id="SSF52540">
    <property type="entry name" value="P-loop containing nucleoside triphosphate hydrolases"/>
    <property type="match status" value="1"/>
</dbReference>
<proteinExistence type="predicted"/>
<reference evidence="1" key="1">
    <citation type="journal article" date="2015" name="Nature">
        <title>Complex archaea that bridge the gap between prokaryotes and eukaryotes.</title>
        <authorList>
            <person name="Spang A."/>
            <person name="Saw J.H."/>
            <person name="Jorgensen S.L."/>
            <person name="Zaremba-Niedzwiedzka K."/>
            <person name="Martijn J."/>
            <person name="Lind A.E."/>
            <person name="van Eijk R."/>
            <person name="Schleper C."/>
            <person name="Guy L."/>
            <person name="Ettema T.J."/>
        </authorList>
    </citation>
    <scope>NUCLEOTIDE SEQUENCE</scope>
</reference>
<dbReference type="AlphaFoldDB" id="A0A0F9AUX1"/>
<gene>
    <name evidence="1" type="ORF">LCGC14_2805010</name>
</gene>
<comment type="caution">
    <text evidence="1">The sequence shown here is derived from an EMBL/GenBank/DDBJ whole genome shotgun (WGS) entry which is preliminary data.</text>
</comment>
<evidence type="ECO:0008006" key="2">
    <source>
        <dbReference type="Google" id="ProtNLM"/>
    </source>
</evidence>
<accession>A0A0F9AUX1</accession>
<organism evidence="1">
    <name type="scientific">marine sediment metagenome</name>
    <dbReference type="NCBI Taxonomy" id="412755"/>
    <lineage>
        <taxon>unclassified sequences</taxon>
        <taxon>metagenomes</taxon>
        <taxon>ecological metagenomes</taxon>
    </lineage>
</organism>
<dbReference type="InterPro" id="IPR027417">
    <property type="entry name" value="P-loop_NTPase"/>
</dbReference>
<dbReference type="Gene3D" id="3.40.50.300">
    <property type="entry name" value="P-loop containing nucleotide triphosphate hydrolases"/>
    <property type="match status" value="1"/>
</dbReference>
<dbReference type="PANTHER" id="PTHR34301:SF8">
    <property type="entry name" value="ATPASE DOMAIN-CONTAINING PROTEIN"/>
    <property type="match status" value="1"/>
</dbReference>